<evidence type="ECO:0000313" key="3">
    <source>
        <dbReference type="Proteomes" id="UP000323917"/>
    </source>
</evidence>
<dbReference type="Pfam" id="PF07978">
    <property type="entry name" value="NIPSNAP"/>
    <property type="match status" value="2"/>
</dbReference>
<dbReference type="EMBL" id="CP042913">
    <property type="protein sequence ID" value="QEG33322.1"/>
    <property type="molecule type" value="Genomic_DNA"/>
</dbReference>
<reference evidence="2 3" key="1">
    <citation type="submission" date="2019-08" db="EMBL/GenBank/DDBJ databases">
        <title>Deep-cultivation of Planctomycetes and their phenomic and genomic characterization uncovers novel biology.</title>
        <authorList>
            <person name="Wiegand S."/>
            <person name="Jogler M."/>
            <person name="Boedeker C."/>
            <person name="Pinto D."/>
            <person name="Vollmers J."/>
            <person name="Rivas-Marin E."/>
            <person name="Kohn T."/>
            <person name="Peeters S.H."/>
            <person name="Heuer A."/>
            <person name="Rast P."/>
            <person name="Oberbeckmann S."/>
            <person name="Bunk B."/>
            <person name="Jeske O."/>
            <person name="Meyerdierks A."/>
            <person name="Storesund J.E."/>
            <person name="Kallscheuer N."/>
            <person name="Luecker S."/>
            <person name="Lage O.M."/>
            <person name="Pohl T."/>
            <person name="Merkel B.J."/>
            <person name="Hornburger P."/>
            <person name="Mueller R.-W."/>
            <person name="Bruemmer F."/>
            <person name="Labrenz M."/>
            <person name="Spormann A.M."/>
            <person name="Op den Camp H."/>
            <person name="Overmann J."/>
            <person name="Amann R."/>
            <person name="Jetten M.S.M."/>
            <person name="Mascher T."/>
            <person name="Medema M.H."/>
            <person name="Devos D.P."/>
            <person name="Kaster A.-K."/>
            <person name="Ovreas L."/>
            <person name="Rohde M."/>
            <person name="Galperin M.Y."/>
            <person name="Jogler C."/>
        </authorList>
    </citation>
    <scope>NUCLEOTIDE SEQUENCE [LARGE SCALE GENOMIC DNA]</scope>
    <source>
        <strain evidence="2 3">Pr1d</strain>
    </source>
</reference>
<sequence>MQRRDFLQVSAAATCLGSATTWAASESGDVSREYYEWRTFQLSNAVKQALVSAYLERAALPAWERLGIGPVGVFSETGPNATPSVHVLLPYASIEEFAGERQGLAEDKTYRQAVTKYLGSSQQNPAFDRIESSLMIAFAGIPKLAVPERKPRVFQLREYHSHSEERARRKVKMFNDGEIPIFPKIGFENVFYGETLVGPRLPNLKYMLCAESVEAHDANFKKFLTHPDWIAMKDRPEYAETVSKVIQTFLLPTDFSQV</sequence>
<gene>
    <name evidence="2" type="ORF">Pr1d_05830</name>
</gene>
<accession>A0A5B9Q791</accession>
<dbReference type="InterPro" id="IPR011008">
    <property type="entry name" value="Dimeric_a/b-barrel"/>
</dbReference>
<dbReference type="InterPro" id="IPR012577">
    <property type="entry name" value="NIPSNAP"/>
</dbReference>
<evidence type="ECO:0000313" key="2">
    <source>
        <dbReference type="EMBL" id="QEG33322.1"/>
    </source>
</evidence>
<feature type="domain" description="NIPSNAP" evidence="1">
    <location>
        <begin position="155"/>
        <end position="257"/>
    </location>
</feature>
<dbReference type="Proteomes" id="UP000323917">
    <property type="component" value="Chromosome"/>
</dbReference>
<name>A0A5B9Q791_9BACT</name>
<organism evidence="2 3">
    <name type="scientific">Bythopirellula goksoeyrii</name>
    <dbReference type="NCBI Taxonomy" id="1400387"/>
    <lineage>
        <taxon>Bacteria</taxon>
        <taxon>Pseudomonadati</taxon>
        <taxon>Planctomycetota</taxon>
        <taxon>Planctomycetia</taxon>
        <taxon>Pirellulales</taxon>
        <taxon>Lacipirellulaceae</taxon>
        <taxon>Bythopirellula</taxon>
    </lineage>
</organism>
<dbReference type="AlphaFoldDB" id="A0A5B9Q791"/>
<proteinExistence type="predicted"/>
<dbReference type="KEGG" id="bgok:Pr1d_05830"/>
<protein>
    <recommendedName>
        <fullName evidence="1">NIPSNAP domain-containing protein</fullName>
    </recommendedName>
</protein>
<keyword evidence="3" id="KW-1185">Reference proteome</keyword>
<evidence type="ECO:0000259" key="1">
    <source>
        <dbReference type="Pfam" id="PF07978"/>
    </source>
</evidence>
<dbReference type="Gene3D" id="3.30.70.100">
    <property type="match status" value="2"/>
</dbReference>
<dbReference type="SUPFAM" id="SSF54909">
    <property type="entry name" value="Dimeric alpha+beta barrel"/>
    <property type="match status" value="2"/>
</dbReference>
<dbReference type="OrthoDB" id="9809695at2"/>
<feature type="domain" description="NIPSNAP" evidence="1">
    <location>
        <begin position="35"/>
        <end position="116"/>
    </location>
</feature>
<dbReference type="RefSeq" id="WP_148072108.1">
    <property type="nucleotide sequence ID" value="NZ_CP042913.1"/>
</dbReference>